<dbReference type="InterPro" id="IPR023561">
    <property type="entry name" value="Carbonic_anhydrase_a-class"/>
</dbReference>
<evidence type="ECO:0000259" key="9">
    <source>
        <dbReference type="PROSITE" id="PS51144"/>
    </source>
</evidence>
<dbReference type="GO" id="GO:0004089">
    <property type="term" value="F:carbonate dehydratase activity"/>
    <property type="evidence" value="ECO:0007669"/>
    <property type="project" value="UniProtKB-UniRule"/>
</dbReference>
<dbReference type="PANTHER" id="PTHR18952:SF200">
    <property type="entry name" value="CARBONIC ANHYDRASE"/>
    <property type="match status" value="1"/>
</dbReference>
<name>A0A3S2NUH6_ORYJA</name>
<organism evidence="10 11">
    <name type="scientific">Oryzias javanicus</name>
    <name type="common">Javanese ricefish</name>
    <name type="synonym">Aplocheilus javanicus</name>
    <dbReference type="NCBI Taxonomy" id="123683"/>
    <lineage>
        <taxon>Eukaryota</taxon>
        <taxon>Metazoa</taxon>
        <taxon>Chordata</taxon>
        <taxon>Craniata</taxon>
        <taxon>Vertebrata</taxon>
        <taxon>Euteleostomi</taxon>
        <taxon>Actinopterygii</taxon>
        <taxon>Neopterygii</taxon>
        <taxon>Teleostei</taxon>
        <taxon>Neoteleostei</taxon>
        <taxon>Acanthomorphata</taxon>
        <taxon>Ovalentaria</taxon>
        <taxon>Atherinomorphae</taxon>
        <taxon>Beloniformes</taxon>
        <taxon>Adrianichthyidae</taxon>
        <taxon>Oryziinae</taxon>
        <taxon>Oryzias</taxon>
    </lineage>
</organism>
<gene>
    <name evidence="10" type="ORF">OJAV_G00189870</name>
</gene>
<keyword evidence="11" id="KW-1185">Reference proteome</keyword>
<keyword evidence="5" id="KW-0325">Glycoprotein</keyword>
<keyword evidence="4 7" id="KW-0862">Zinc</keyword>
<dbReference type="PROSITE" id="PS51144">
    <property type="entry name" value="ALPHA_CA_2"/>
    <property type="match status" value="2"/>
</dbReference>
<dbReference type="PANTHER" id="PTHR18952">
    <property type="entry name" value="CARBONIC ANHYDRASE"/>
    <property type="match status" value="1"/>
</dbReference>
<dbReference type="SUPFAM" id="SSF51069">
    <property type="entry name" value="Carbonic anhydrase"/>
    <property type="match status" value="2"/>
</dbReference>
<dbReference type="InterPro" id="IPR001148">
    <property type="entry name" value="CA_dom"/>
</dbReference>
<comment type="catalytic activity">
    <reaction evidence="7">
        <text>hydrogencarbonate + H(+) = CO2 + H2O</text>
        <dbReference type="Rhea" id="RHEA:10748"/>
        <dbReference type="ChEBI" id="CHEBI:15377"/>
        <dbReference type="ChEBI" id="CHEBI:15378"/>
        <dbReference type="ChEBI" id="CHEBI:16526"/>
        <dbReference type="ChEBI" id="CHEBI:17544"/>
        <dbReference type="EC" id="4.2.1.1"/>
    </reaction>
</comment>
<feature type="signal peptide" evidence="7">
    <location>
        <begin position="1"/>
        <end position="26"/>
    </location>
</feature>
<dbReference type="EC" id="4.2.1.1" evidence="2 7"/>
<dbReference type="InterPro" id="IPR018338">
    <property type="entry name" value="Carbonic_anhydrase_a-class_CS"/>
</dbReference>
<evidence type="ECO:0000256" key="5">
    <source>
        <dbReference type="ARBA" id="ARBA00023180"/>
    </source>
</evidence>
<dbReference type="OrthoDB" id="429145at2759"/>
<dbReference type="Pfam" id="PF00194">
    <property type="entry name" value="Carb_anhydrase"/>
    <property type="match status" value="2"/>
</dbReference>
<protein>
    <recommendedName>
        <fullName evidence="2 7">Carbonic anhydrase</fullName>
        <ecNumber evidence="2 7">4.2.1.1</ecNumber>
    </recommendedName>
</protein>
<dbReference type="SMART" id="SM01057">
    <property type="entry name" value="Carb_anhydrase"/>
    <property type="match status" value="2"/>
</dbReference>
<comment type="cofactor">
    <cofactor evidence="7">
        <name>Zn(2+)</name>
        <dbReference type="ChEBI" id="CHEBI:29105"/>
    </cofactor>
</comment>
<feature type="domain" description="Alpha-carbonic anhydrase" evidence="9">
    <location>
        <begin position="27"/>
        <end position="285"/>
    </location>
</feature>
<feature type="chain" id="PRO_5025097909" description="Carbonic anhydrase" evidence="7">
    <location>
        <begin position="27"/>
        <end position="599"/>
    </location>
</feature>
<evidence type="ECO:0000256" key="4">
    <source>
        <dbReference type="ARBA" id="ARBA00022833"/>
    </source>
</evidence>
<evidence type="ECO:0000256" key="1">
    <source>
        <dbReference type="ARBA" id="ARBA00010718"/>
    </source>
</evidence>
<evidence type="ECO:0000313" key="11">
    <source>
        <dbReference type="Proteomes" id="UP000283210"/>
    </source>
</evidence>
<dbReference type="InterPro" id="IPR036398">
    <property type="entry name" value="CA_dom_sf"/>
</dbReference>
<dbReference type="Proteomes" id="UP000283210">
    <property type="component" value="Chromosome 19"/>
</dbReference>
<keyword evidence="3 7" id="KW-0479">Metal-binding</keyword>
<dbReference type="FunFam" id="3.10.200.10:FF:000003">
    <property type="entry name" value="Carbonic anhydrase 12"/>
    <property type="match status" value="1"/>
</dbReference>
<feature type="region of interest" description="Disordered" evidence="8">
    <location>
        <begin position="447"/>
        <end position="467"/>
    </location>
</feature>
<evidence type="ECO:0000256" key="3">
    <source>
        <dbReference type="ARBA" id="ARBA00022723"/>
    </source>
</evidence>
<dbReference type="EMBL" id="CM012455">
    <property type="protein sequence ID" value="RVE59584.1"/>
    <property type="molecule type" value="Genomic_DNA"/>
</dbReference>
<dbReference type="Gene3D" id="3.10.200.10">
    <property type="entry name" value="Alpha carbonic anhydrase"/>
    <property type="match status" value="2"/>
</dbReference>
<dbReference type="GO" id="GO:0008270">
    <property type="term" value="F:zinc ion binding"/>
    <property type="evidence" value="ECO:0007669"/>
    <property type="project" value="UniProtKB-UniRule"/>
</dbReference>
<dbReference type="GO" id="GO:0005886">
    <property type="term" value="C:plasma membrane"/>
    <property type="evidence" value="ECO:0007669"/>
    <property type="project" value="TreeGrafter"/>
</dbReference>
<keyword evidence="6 7" id="KW-0456">Lyase</keyword>
<accession>A0A3S2NUH6</accession>
<comment type="similarity">
    <text evidence="1 7">Belongs to the alpha-carbonic anhydrase family.</text>
</comment>
<sequence>MGCFLLLKMRLSVVLLSLCAATLVGSSDWCYNTCLEHSPSHWNEIPGSSCGENHQSPIDIQTSSVETDPNLLNFTFEGFDSTQAIKSITNNGHTVTCEIGEKLVNVSGGGLNGTYNVLQFHFHWGKADYVHHPGSEHTVDGNRYPMEMHIVTMKDDLSPDTAANHTDGYAVLGFFINAAEGQNKSETWTTLTSFLPNITETDQTVNVDQSISINGLIGNVDLSKYYRYMGSLTTPSCSEAVVWTLFHEPISVDSTLIQMFPLTTRFVDIYRPTQDLNGRQVYTSPSSVHQSHSWCYEEHHCATIPTLWSSLPDSKCDGENQSPINIETSKTSEDESLGAFTFHNFDNKQVIESVINTGHSVQCNLKANSEVEVSDGGLPGVYTVLQFHFHWGNETSDGSEHLVDSKRFAMEMHIVCVKKSMDTSEALAHSDGLAVLGFFIEATQASKSGTSSETSPDTGGMTIPSTSSTSDLEAWKNLASYLDQIKTINTPVQFISEISIDDLLGNVDRHSYFRYNGSLTTPSCNEAVVWTVFKESIKVDHELMAKFPSSTGYENIYRPEQSVHSRTILSTKATTGSSPPVKAAGLFCPLLVFVWALLH</sequence>
<evidence type="ECO:0000313" key="10">
    <source>
        <dbReference type="EMBL" id="RVE59584.1"/>
    </source>
</evidence>
<evidence type="ECO:0000256" key="6">
    <source>
        <dbReference type="ARBA" id="ARBA00023239"/>
    </source>
</evidence>
<evidence type="ECO:0000256" key="8">
    <source>
        <dbReference type="SAM" id="MobiDB-lite"/>
    </source>
</evidence>
<reference evidence="10 11" key="2">
    <citation type="submission" date="2019-01" db="EMBL/GenBank/DDBJ databases">
        <title>A chromosome length genome reference of the Java medaka (oryzias javanicus).</title>
        <authorList>
            <person name="Herpin A."/>
            <person name="Takehana Y."/>
            <person name="Naruse K."/>
            <person name="Ansai S."/>
            <person name="Kawaguchi M."/>
        </authorList>
    </citation>
    <scope>NUCLEOTIDE SEQUENCE [LARGE SCALE GENOMIC DNA]</scope>
    <source>
        <strain evidence="10">RS831</strain>
        <tissue evidence="10">Whole body</tissue>
    </source>
</reference>
<proteinExistence type="inferred from homology"/>
<feature type="domain" description="Alpha-carbonic anhydrase" evidence="9">
    <location>
        <begin position="292"/>
        <end position="572"/>
    </location>
</feature>
<evidence type="ECO:0000256" key="7">
    <source>
        <dbReference type="RuleBase" id="RU367011"/>
    </source>
</evidence>
<dbReference type="OMA" id="WCYTGCE"/>
<dbReference type="AlphaFoldDB" id="A0A3S2NUH6"/>
<reference evidence="10 11" key="1">
    <citation type="submission" date="2018-11" db="EMBL/GenBank/DDBJ databases">
        <authorList>
            <person name="Lopez-Roques C."/>
            <person name="Donnadieu C."/>
            <person name="Bouchez O."/>
            <person name="Klopp C."/>
            <person name="Cabau C."/>
            <person name="Zahm M."/>
        </authorList>
    </citation>
    <scope>NUCLEOTIDE SEQUENCE [LARGE SCALE GENOMIC DNA]</scope>
    <source>
        <strain evidence="10">RS831</strain>
        <tissue evidence="10">Whole body</tissue>
    </source>
</reference>
<evidence type="ECO:0000256" key="2">
    <source>
        <dbReference type="ARBA" id="ARBA00012925"/>
    </source>
</evidence>
<dbReference type="PROSITE" id="PS00162">
    <property type="entry name" value="ALPHA_CA_1"/>
    <property type="match status" value="2"/>
</dbReference>
<comment type="function">
    <text evidence="7">Reversible hydration of carbon dioxide.</text>
</comment>
<keyword evidence="7" id="KW-0732">Signal</keyword>